<dbReference type="InterPro" id="IPR006132">
    <property type="entry name" value="Asp/Orn_carbamoyltranf_P-bd"/>
</dbReference>
<dbReference type="PROSITE" id="PS00097">
    <property type="entry name" value="CARBAMOYLTRANSFERASE"/>
    <property type="match status" value="1"/>
</dbReference>
<evidence type="ECO:0000256" key="6">
    <source>
        <dbReference type="ARBA" id="ARBA00016634"/>
    </source>
</evidence>
<dbReference type="GO" id="GO:0019240">
    <property type="term" value="P:citrulline biosynthetic process"/>
    <property type="evidence" value="ECO:0007669"/>
    <property type="project" value="TreeGrafter"/>
</dbReference>
<feature type="domain" description="Aspartate/ornithine carbamoyltransferase carbamoyl-P binding" evidence="12">
    <location>
        <begin position="19"/>
        <end position="159"/>
    </location>
</feature>
<evidence type="ECO:0000256" key="2">
    <source>
        <dbReference type="ARBA" id="ARBA00004496"/>
    </source>
</evidence>
<comment type="catalytic activity">
    <reaction evidence="9 10">
        <text>carbamoyl phosphate + L-ornithine = L-citrulline + phosphate + H(+)</text>
        <dbReference type="Rhea" id="RHEA:19513"/>
        <dbReference type="ChEBI" id="CHEBI:15378"/>
        <dbReference type="ChEBI" id="CHEBI:43474"/>
        <dbReference type="ChEBI" id="CHEBI:46911"/>
        <dbReference type="ChEBI" id="CHEBI:57743"/>
        <dbReference type="ChEBI" id="CHEBI:58228"/>
        <dbReference type="EC" id="2.1.3.3"/>
    </reaction>
</comment>
<evidence type="ECO:0000256" key="1">
    <source>
        <dbReference type="ARBA" id="ARBA00003822"/>
    </source>
</evidence>
<gene>
    <name evidence="13" type="ORF">HNR53_000122</name>
</gene>
<organism evidence="13 14">
    <name type="scientific">Bacillus benzoevorans</name>
    <dbReference type="NCBI Taxonomy" id="1456"/>
    <lineage>
        <taxon>Bacteria</taxon>
        <taxon>Bacillati</taxon>
        <taxon>Bacillota</taxon>
        <taxon>Bacilli</taxon>
        <taxon>Bacillales</taxon>
        <taxon>Bacillaceae</taxon>
        <taxon>Bacillus</taxon>
    </lineage>
</organism>
<dbReference type="Gene3D" id="3.40.50.1370">
    <property type="entry name" value="Aspartate/ornithine carbamoyltransferase"/>
    <property type="match status" value="2"/>
</dbReference>
<dbReference type="InterPro" id="IPR002292">
    <property type="entry name" value="Orn/put_carbamltrans"/>
</dbReference>
<evidence type="ECO:0000256" key="5">
    <source>
        <dbReference type="ARBA" id="ARBA00013007"/>
    </source>
</evidence>
<evidence type="ECO:0000256" key="9">
    <source>
        <dbReference type="ARBA" id="ARBA00048772"/>
    </source>
</evidence>
<evidence type="ECO:0000256" key="7">
    <source>
        <dbReference type="ARBA" id="ARBA00022490"/>
    </source>
</evidence>
<accession>A0A7X0LUR8</accession>
<dbReference type="Pfam" id="PF02729">
    <property type="entry name" value="OTCace_N"/>
    <property type="match status" value="1"/>
</dbReference>
<dbReference type="RefSeq" id="WP_184521501.1">
    <property type="nucleotide sequence ID" value="NZ_JACHGK010000001.1"/>
</dbReference>
<dbReference type="PRINTS" id="PR00100">
    <property type="entry name" value="AOTCASE"/>
</dbReference>
<dbReference type="FunFam" id="3.40.50.1370:FF:000008">
    <property type="entry name" value="Ornithine carbamoyltransferase"/>
    <property type="match status" value="1"/>
</dbReference>
<evidence type="ECO:0000256" key="10">
    <source>
        <dbReference type="HAMAP-Rule" id="MF_01109"/>
    </source>
</evidence>
<dbReference type="InterPro" id="IPR024904">
    <property type="entry name" value="OTCase_ArgI"/>
</dbReference>
<dbReference type="FunFam" id="3.40.50.1370:FF:000016">
    <property type="entry name" value="Ornithine carbamoyltransferase"/>
    <property type="match status" value="1"/>
</dbReference>
<dbReference type="PANTHER" id="PTHR45753">
    <property type="entry name" value="ORNITHINE CARBAMOYLTRANSFERASE, MITOCHONDRIAL"/>
    <property type="match status" value="1"/>
</dbReference>
<reference evidence="13 14" key="1">
    <citation type="submission" date="2020-08" db="EMBL/GenBank/DDBJ databases">
        <title>Genomic Encyclopedia of Type Strains, Phase IV (KMG-IV): sequencing the most valuable type-strain genomes for metagenomic binning, comparative biology and taxonomic classification.</title>
        <authorList>
            <person name="Goeker M."/>
        </authorList>
    </citation>
    <scope>NUCLEOTIDE SEQUENCE [LARGE SCALE GENOMIC DNA]</scope>
    <source>
        <strain evidence="13 14">DSM 5391</strain>
    </source>
</reference>
<comment type="function">
    <text evidence="1">Reversibly catalyzes the transfer of the carbamoyl group from carbamoyl phosphate (CP) to the N(epsilon) atom of ornithine (ORN) to produce L-citrulline.</text>
</comment>
<proteinExistence type="inferred from homology"/>
<keyword evidence="8 10" id="KW-0808">Transferase</keyword>
<comment type="subcellular location">
    <subcellularLocation>
        <location evidence="2 10">Cytoplasm</location>
    </subcellularLocation>
</comment>
<sequence length="323" mass="35486">MITTTEKELNLVELNLKGKDFLTLADFSEAEILGLLENAKKIKEALRKGIAFQPLQGKNLGMIFEKSSTRTRVSFETGMLQLGGHALFLSSNDLQIGRGEPISDTAQVLSEYLDGIMIRTFEHEKVEELAKYASIPVINGLTDMFHPCQVLADLLTIQECKGKVKGLKMAYIGDGNNMAHSLMIGAAKVGMDISISSPNGYKPNEEVVKRAEGFAKESGSTIVITENPVEAVTDADIIYTDVWASMGQEEESQARIQAFAANYQVNEELAKHAKDDYIFLHCLPAHRGEEVAAEIIDGSHSVIFQEAGNRMHAQKALLVEVLK</sequence>
<dbReference type="InterPro" id="IPR036901">
    <property type="entry name" value="Asp/Orn_carbamoylTrfase_sf"/>
</dbReference>
<dbReference type="SUPFAM" id="SSF53671">
    <property type="entry name" value="Aspartate/ornithine carbamoyltransferase"/>
    <property type="match status" value="1"/>
</dbReference>
<feature type="binding site" evidence="10">
    <location>
        <position position="95"/>
    </location>
    <ligand>
        <name>carbamoyl phosphate</name>
        <dbReference type="ChEBI" id="CHEBI:58228"/>
    </ligand>
</feature>
<dbReference type="GO" id="GO:0005737">
    <property type="term" value="C:cytoplasm"/>
    <property type="evidence" value="ECO:0007669"/>
    <property type="project" value="UniProtKB-SubCell"/>
</dbReference>
<feature type="domain" description="Aspartate/ornithine carbamoyltransferase Asp/Orn-binding" evidence="11">
    <location>
        <begin position="165"/>
        <end position="319"/>
    </location>
</feature>
<feature type="binding site" evidence="10">
    <location>
        <position position="241"/>
    </location>
    <ligand>
        <name>L-ornithine</name>
        <dbReference type="ChEBI" id="CHEBI:46911"/>
    </ligand>
</feature>
<comment type="caution">
    <text evidence="13">The sequence shown here is derived from an EMBL/GenBank/DDBJ whole genome shotgun (WGS) entry which is preliminary data.</text>
</comment>
<keyword evidence="7 10" id="KW-0963">Cytoplasm</keyword>
<evidence type="ECO:0000259" key="11">
    <source>
        <dbReference type="Pfam" id="PF00185"/>
    </source>
</evidence>
<evidence type="ECO:0000313" key="14">
    <source>
        <dbReference type="Proteomes" id="UP000531594"/>
    </source>
</evidence>
<feature type="binding site" evidence="10">
    <location>
        <begin position="146"/>
        <end position="149"/>
    </location>
    <ligand>
        <name>carbamoyl phosphate</name>
        <dbReference type="ChEBI" id="CHEBI:58228"/>
    </ligand>
</feature>
<dbReference type="GO" id="GO:0042450">
    <property type="term" value="P:L-arginine biosynthetic process via ornithine"/>
    <property type="evidence" value="ECO:0007669"/>
    <property type="project" value="UniProtKB-UniRule"/>
</dbReference>
<evidence type="ECO:0000256" key="8">
    <source>
        <dbReference type="ARBA" id="ARBA00022679"/>
    </source>
</evidence>
<comment type="similarity">
    <text evidence="4 10">Belongs to the aspartate/ornithine carbamoyltransferase superfamily. OTCase family.</text>
</comment>
<evidence type="ECO:0000256" key="4">
    <source>
        <dbReference type="ARBA" id="ARBA00007805"/>
    </source>
</evidence>
<keyword evidence="14" id="KW-1185">Reference proteome</keyword>
<dbReference type="EC" id="2.1.3.3" evidence="5 10"/>
<dbReference type="NCBIfam" id="NF001986">
    <property type="entry name" value="PRK00779.1"/>
    <property type="match status" value="1"/>
</dbReference>
<dbReference type="Pfam" id="PF00185">
    <property type="entry name" value="OTCace"/>
    <property type="match status" value="1"/>
</dbReference>
<protein>
    <recommendedName>
        <fullName evidence="6 10">Ornithine carbamoyltransferase</fullName>
        <shortName evidence="10">OTCase</shortName>
        <ecNumber evidence="5 10">2.1.3.3</ecNumber>
    </recommendedName>
</protein>
<feature type="binding site" evidence="10">
    <location>
        <begin position="245"/>
        <end position="246"/>
    </location>
    <ligand>
        <name>L-ornithine</name>
        <dbReference type="ChEBI" id="CHEBI:46911"/>
    </ligand>
</feature>
<feature type="binding site" evidence="10">
    <location>
        <position position="310"/>
    </location>
    <ligand>
        <name>carbamoyl phosphate</name>
        <dbReference type="ChEBI" id="CHEBI:58228"/>
    </ligand>
</feature>
<feature type="binding site" evidence="10">
    <location>
        <position position="119"/>
    </location>
    <ligand>
        <name>carbamoyl phosphate</name>
        <dbReference type="ChEBI" id="CHEBI:58228"/>
    </ligand>
</feature>
<dbReference type="HAMAP" id="MF_01109">
    <property type="entry name" value="OTCase"/>
    <property type="match status" value="1"/>
</dbReference>
<dbReference type="InterPro" id="IPR006131">
    <property type="entry name" value="Asp_carbamoyltransf_Asp/Orn-bd"/>
</dbReference>
<dbReference type="AlphaFoldDB" id="A0A7X0LUR8"/>
<dbReference type="GO" id="GO:0016597">
    <property type="term" value="F:amino acid binding"/>
    <property type="evidence" value="ECO:0007669"/>
    <property type="project" value="InterPro"/>
</dbReference>
<dbReference type="Proteomes" id="UP000531594">
    <property type="component" value="Unassembled WGS sequence"/>
</dbReference>
<feature type="binding site" evidence="10">
    <location>
        <position position="177"/>
    </location>
    <ligand>
        <name>L-ornithine</name>
        <dbReference type="ChEBI" id="CHEBI:46911"/>
    </ligand>
</feature>
<dbReference type="EMBL" id="JACHGK010000001">
    <property type="protein sequence ID" value="MBB6443534.1"/>
    <property type="molecule type" value="Genomic_DNA"/>
</dbReference>
<evidence type="ECO:0000259" key="12">
    <source>
        <dbReference type="Pfam" id="PF02729"/>
    </source>
</evidence>
<name>A0A7X0LUR8_9BACI</name>
<dbReference type="InterPro" id="IPR006130">
    <property type="entry name" value="Asp/Orn_carbamoylTrfase"/>
</dbReference>
<feature type="binding site" evidence="10">
    <location>
        <begin position="68"/>
        <end position="71"/>
    </location>
    <ligand>
        <name>carbamoyl phosphate</name>
        <dbReference type="ChEBI" id="CHEBI:58228"/>
    </ligand>
</feature>
<dbReference type="PRINTS" id="PR00102">
    <property type="entry name" value="OTCASE"/>
</dbReference>
<feature type="binding site" evidence="10">
    <location>
        <begin position="282"/>
        <end position="283"/>
    </location>
    <ligand>
        <name>carbamoyl phosphate</name>
        <dbReference type="ChEBI" id="CHEBI:58228"/>
    </ligand>
</feature>
<dbReference type="GO" id="GO:0004585">
    <property type="term" value="F:ornithine carbamoyltransferase activity"/>
    <property type="evidence" value="ECO:0007669"/>
    <property type="project" value="UniProtKB-UniRule"/>
</dbReference>
<dbReference type="NCBIfam" id="TIGR00658">
    <property type="entry name" value="orni_carb_tr"/>
    <property type="match status" value="1"/>
</dbReference>
<evidence type="ECO:0000256" key="3">
    <source>
        <dbReference type="ARBA" id="ARBA00004975"/>
    </source>
</evidence>
<evidence type="ECO:0000313" key="13">
    <source>
        <dbReference type="EMBL" id="MBB6443534.1"/>
    </source>
</evidence>
<dbReference type="PANTHER" id="PTHR45753:SF3">
    <property type="entry name" value="ORNITHINE TRANSCARBAMYLASE, MITOCHONDRIAL"/>
    <property type="match status" value="1"/>
</dbReference>
<comment type="pathway">
    <text evidence="3">Amino-acid biosynthesis; L-arginine biosynthesis; L-arginine from L-ornithine and carbamoyl phosphate: step 1/3.</text>
</comment>